<feature type="transmembrane region" description="Helical" evidence="1">
    <location>
        <begin position="175"/>
        <end position="201"/>
    </location>
</feature>
<comment type="caution">
    <text evidence="2">The sequence shown here is derived from an EMBL/GenBank/DDBJ whole genome shotgun (WGS) entry which is preliminary data.</text>
</comment>
<accession>A0A5C4U108</accession>
<dbReference type="PANTHER" id="PTHR36844">
    <property type="entry name" value="PROTEASE PRSW"/>
    <property type="match status" value="1"/>
</dbReference>
<feature type="transmembrane region" description="Helical" evidence="1">
    <location>
        <begin position="241"/>
        <end position="259"/>
    </location>
</feature>
<keyword evidence="3" id="KW-1185">Reference proteome</keyword>
<dbReference type="Pfam" id="PF13367">
    <property type="entry name" value="PrsW-protease"/>
    <property type="match status" value="1"/>
</dbReference>
<dbReference type="GO" id="GO:0008237">
    <property type="term" value="F:metallopeptidase activity"/>
    <property type="evidence" value="ECO:0007669"/>
    <property type="project" value="UniProtKB-KW"/>
</dbReference>
<keyword evidence="1" id="KW-1133">Transmembrane helix</keyword>
<organism evidence="2 3">
    <name type="scientific">Corynebacterium tapiri</name>
    <dbReference type="NCBI Taxonomy" id="1448266"/>
    <lineage>
        <taxon>Bacteria</taxon>
        <taxon>Bacillati</taxon>
        <taxon>Actinomycetota</taxon>
        <taxon>Actinomycetes</taxon>
        <taxon>Mycobacteriales</taxon>
        <taxon>Corynebacteriaceae</taxon>
        <taxon>Corynebacterium</taxon>
    </lineage>
</organism>
<feature type="transmembrane region" description="Helical" evidence="1">
    <location>
        <begin position="34"/>
        <end position="54"/>
    </location>
</feature>
<evidence type="ECO:0000256" key="1">
    <source>
        <dbReference type="SAM" id="Phobius"/>
    </source>
</evidence>
<dbReference type="OrthoDB" id="9785431at2"/>
<keyword evidence="2" id="KW-0645">Protease</keyword>
<dbReference type="EMBL" id="VDHJ01000022">
    <property type="protein sequence ID" value="TNL94372.1"/>
    <property type="molecule type" value="Genomic_DNA"/>
</dbReference>
<dbReference type="AlphaFoldDB" id="A0A5C4U108"/>
<keyword evidence="2" id="KW-0378">Hydrolase</keyword>
<dbReference type="Proteomes" id="UP000312032">
    <property type="component" value="Unassembled WGS sequence"/>
</dbReference>
<reference evidence="2 3" key="1">
    <citation type="submission" date="2019-06" db="EMBL/GenBank/DDBJ databases">
        <authorList>
            <person name="Li J."/>
        </authorList>
    </citation>
    <scope>NUCLEOTIDE SEQUENCE [LARGE SCALE GENOMIC DNA]</scope>
    <source>
        <strain evidence="2 3">LMG 28165</strain>
    </source>
</reference>
<evidence type="ECO:0000313" key="3">
    <source>
        <dbReference type="Proteomes" id="UP000312032"/>
    </source>
</evidence>
<dbReference type="RefSeq" id="WP_139466453.1">
    <property type="nucleotide sequence ID" value="NZ_VDHJ01000022.1"/>
</dbReference>
<keyword evidence="1" id="KW-0472">Membrane</keyword>
<feature type="transmembrane region" description="Helical" evidence="1">
    <location>
        <begin position="66"/>
        <end position="90"/>
    </location>
</feature>
<sequence length="291" mass="32024">MNAVFRLTIAIPVIIGVLINLVVLAFGFSQDVATASLGLLFTVIYTAVGVWLISRTPWWPKHVRTARWVATCLLWGGGAGMLIAMTGVWATSLATDHGWEEAIASWGGAYNEELGKLLGTGLILASFSGLTRPWHGLATGFLVGLGFETAENLGYGAMGGDTDPYSDMHGMLESWALRMVAGVLLHAVLAGIAGWALGWAFFTIRRSFAWRVGIVAGAWAFGFLIHFAWNYTVMVRDWDVVKIVVVAVIMYGAFAYVAWRAWVWSRRHDDPQFIPDYDRQLERLITDKVPA</sequence>
<dbReference type="PANTHER" id="PTHR36844:SF1">
    <property type="entry name" value="PROTEASE PRSW"/>
    <property type="match status" value="1"/>
</dbReference>
<dbReference type="InterPro" id="IPR026898">
    <property type="entry name" value="PrsW"/>
</dbReference>
<evidence type="ECO:0000313" key="2">
    <source>
        <dbReference type="EMBL" id="TNL94372.1"/>
    </source>
</evidence>
<keyword evidence="1" id="KW-0812">Transmembrane</keyword>
<proteinExistence type="predicted"/>
<feature type="transmembrane region" description="Helical" evidence="1">
    <location>
        <begin position="7"/>
        <end position="28"/>
    </location>
</feature>
<dbReference type="GO" id="GO:0006508">
    <property type="term" value="P:proteolysis"/>
    <property type="evidence" value="ECO:0007669"/>
    <property type="project" value="UniProtKB-KW"/>
</dbReference>
<keyword evidence="2" id="KW-0482">Metalloprotease</keyword>
<name>A0A5C4U108_9CORY</name>
<gene>
    <name evidence="2" type="ORF">FHE74_10430</name>
</gene>
<feature type="transmembrane region" description="Helical" evidence="1">
    <location>
        <begin position="208"/>
        <end position="229"/>
    </location>
</feature>
<protein>
    <submittedName>
        <fullName evidence="2">PrsW family intramembrane metalloprotease</fullName>
    </submittedName>
</protein>